<keyword evidence="3" id="KW-1185">Reference proteome</keyword>
<evidence type="ECO:0000313" key="2">
    <source>
        <dbReference type="EMBL" id="PPQ75849.1"/>
    </source>
</evidence>
<dbReference type="OrthoDB" id="3225557at2759"/>
<feature type="compositionally biased region" description="Polar residues" evidence="1">
    <location>
        <begin position="24"/>
        <end position="39"/>
    </location>
</feature>
<dbReference type="InParanoid" id="A0A409WBI8"/>
<dbReference type="Proteomes" id="UP000284706">
    <property type="component" value="Unassembled WGS sequence"/>
</dbReference>
<dbReference type="EMBL" id="NHYE01005222">
    <property type="protein sequence ID" value="PPQ75849.1"/>
    <property type="molecule type" value="Genomic_DNA"/>
</dbReference>
<feature type="compositionally biased region" description="Acidic residues" evidence="1">
    <location>
        <begin position="48"/>
        <end position="58"/>
    </location>
</feature>
<organism evidence="2 3">
    <name type="scientific">Gymnopilus dilepis</name>
    <dbReference type="NCBI Taxonomy" id="231916"/>
    <lineage>
        <taxon>Eukaryota</taxon>
        <taxon>Fungi</taxon>
        <taxon>Dikarya</taxon>
        <taxon>Basidiomycota</taxon>
        <taxon>Agaricomycotina</taxon>
        <taxon>Agaricomycetes</taxon>
        <taxon>Agaricomycetidae</taxon>
        <taxon>Agaricales</taxon>
        <taxon>Agaricineae</taxon>
        <taxon>Hymenogastraceae</taxon>
        <taxon>Gymnopilus</taxon>
    </lineage>
</organism>
<dbReference type="STRING" id="231916.A0A409WBI8"/>
<comment type="caution">
    <text evidence="2">The sequence shown here is derived from an EMBL/GenBank/DDBJ whole genome shotgun (WGS) entry which is preliminary data.</text>
</comment>
<gene>
    <name evidence="2" type="ORF">CVT26_001225</name>
</gene>
<evidence type="ECO:0000313" key="3">
    <source>
        <dbReference type="Proteomes" id="UP000284706"/>
    </source>
</evidence>
<protein>
    <submittedName>
        <fullName evidence="2">Uncharacterized protein</fullName>
    </submittedName>
</protein>
<proteinExistence type="predicted"/>
<dbReference type="AlphaFoldDB" id="A0A409WBI8"/>
<feature type="region of interest" description="Disordered" evidence="1">
    <location>
        <begin position="1"/>
        <end position="117"/>
    </location>
</feature>
<name>A0A409WBI8_9AGAR</name>
<feature type="compositionally biased region" description="Low complexity" evidence="1">
    <location>
        <begin position="93"/>
        <end position="105"/>
    </location>
</feature>
<accession>A0A409WBI8</accession>
<evidence type="ECO:0000256" key="1">
    <source>
        <dbReference type="SAM" id="MobiDB-lite"/>
    </source>
</evidence>
<sequence>MLFFGEDVAPQDPDPIGLFDNDEMASTRSGNSRRASSSEVSRHPTSESEGDEDEDEENEGPRTRRASKVWYVRPQDARLRSSASAPLPFPPRASSKNSKGAKSSAPRVSTVKIESDTEDTPKVATSWPAHACLKASFRLSLDPICALCPVAVKIVEKTLITEHAWPELHQAQAYKKLVLSSAVTSLLEKDRKTYEPIQKRVAEDEKSVKIVGKWASLCDRSTL</sequence>
<reference evidence="2 3" key="1">
    <citation type="journal article" date="2018" name="Evol. Lett.">
        <title>Horizontal gene cluster transfer increased hallucinogenic mushroom diversity.</title>
        <authorList>
            <person name="Reynolds H.T."/>
            <person name="Vijayakumar V."/>
            <person name="Gluck-Thaler E."/>
            <person name="Korotkin H.B."/>
            <person name="Matheny P.B."/>
            <person name="Slot J.C."/>
        </authorList>
    </citation>
    <scope>NUCLEOTIDE SEQUENCE [LARGE SCALE GENOMIC DNA]</scope>
    <source>
        <strain evidence="2 3">SRW20</strain>
    </source>
</reference>